<gene>
    <name evidence="2" type="ORF">METZ01_LOCUS234657</name>
</gene>
<accession>A0A382H4V2</accession>
<reference evidence="2" key="1">
    <citation type="submission" date="2018-05" db="EMBL/GenBank/DDBJ databases">
        <authorList>
            <person name="Lanie J.A."/>
            <person name="Ng W.-L."/>
            <person name="Kazmierczak K.M."/>
            <person name="Andrzejewski T.M."/>
            <person name="Davidsen T.M."/>
            <person name="Wayne K.J."/>
            <person name="Tettelin H."/>
            <person name="Glass J.I."/>
            <person name="Rusch D."/>
            <person name="Podicherti R."/>
            <person name="Tsui H.-C.T."/>
            <person name="Winkler M.E."/>
        </authorList>
    </citation>
    <scope>NUCLEOTIDE SEQUENCE</scope>
</reference>
<dbReference type="GO" id="GO:0003677">
    <property type="term" value="F:DNA binding"/>
    <property type="evidence" value="ECO:0007669"/>
    <property type="project" value="InterPro"/>
</dbReference>
<dbReference type="AlphaFoldDB" id="A0A382H4V2"/>
<evidence type="ECO:0000313" key="2">
    <source>
        <dbReference type="EMBL" id="SVB81803.1"/>
    </source>
</evidence>
<dbReference type="GO" id="GO:0003899">
    <property type="term" value="F:DNA-directed RNA polymerase activity"/>
    <property type="evidence" value="ECO:0007669"/>
    <property type="project" value="InterPro"/>
</dbReference>
<name>A0A382H4V2_9ZZZZ</name>
<feature type="domain" description="RNA polymerase alpha subunit C-terminal" evidence="1">
    <location>
        <begin position="48"/>
        <end position="104"/>
    </location>
</feature>
<protein>
    <recommendedName>
        <fullName evidence="1">RNA polymerase alpha subunit C-terminal domain-containing protein</fullName>
    </recommendedName>
</protein>
<evidence type="ECO:0000259" key="1">
    <source>
        <dbReference type="Pfam" id="PF03118"/>
    </source>
</evidence>
<dbReference type="Gene3D" id="1.10.150.20">
    <property type="entry name" value="5' to 3' exonuclease, C-terminal subdomain"/>
    <property type="match status" value="1"/>
</dbReference>
<dbReference type="EMBL" id="UINC01058948">
    <property type="protein sequence ID" value="SVB81803.1"/>
    <property type="molecule type" value="Genomic_DNA"/>
</dbReference>
<dbReference type="SUPFAM" id="SSF47789">
    <property type="entry name" value="C-terminal domain of RNA polymerase alpha subunit"/>
    <property type="match status" value="1"/>
</dbReference>
<feature type="non-terminal residue" evidence="2">
    <location>
        <position position="1"/>
    </location>
</feature>
<dbReference type="InterPro" id="IPR011260">
    <property type="entry name" value="RNAP_asu_C"/>
</dbReference>
<organism evidence="2">
    <name type="scientific">marine metagenome</name>
    <dbReference type="NCBI Taxonomy" id="408172"/>
    <lineage>
        <taxon>unclassified sequences</taxon>
        <taxon>metagenomes</taxon>
        <taxon>ecological metagenomes</taxon>
    </lineage>
</organism>
<dbReference type="Pfam" id="PF03118">
    <property type="entry name" value="RNA_pol_A_CTD"/>
    <property type="match status" value="1"/>
</dbReference>
<sequence length="109" mass="11885">VDMGGVPMGSIKTLIQRALKFLKARILPSSTEPDEPLANKTPVPIEPVSASSIDELGLSPRLFNCLSRAGLHNIETLVSMSEEDLLNIRGLGVKALAELKERLSMYMRP</sequence>
<dbReference type="GO" id="GO:0006351">
    <property type="term" value="P:DNA-templated transcription"/>
    <property type="evidence" value="ECO:0007669"/>
    <property type="project" value="InterPro"/>
</dbReference>
<proteinExistence type="predicted"/>